<evidence type="ECO:0000259" key="10">
    <source>
        <dbReference type="Pfam" id="PF00590"/>
    </source>
</evidence>
<comment type="pathway">
    <text evidence="3">Cofactor biosynthesis; adenosylcobalamin biosynthesis.</text>
</comment>
<keyword evidence="6" id="KW-0489">Methyltransferase</keyword>
<keyword evidence="7" id="KW-0808">Transferase</keyword>
<keyword evidence="5" id="KW-0169">Cobalamin biosynthesis</keyword>
<dbReference type="InterPro" id="IPR012818">
    <property type="entry name" value="CbiE"/>
</dbReference>
<dbReference type="Gene3D" id="3.40.1010.10">
    <property type="entry name" value="Cobalt-precorrin-4 Transmethylase, Domain 1"/>
    <property type="match status" value="1"/>
</dbReference>
<dbReference type="Pfam" id="PF02390">
    <property type="entry name" value="Methyltransf_4"/>
    <property type="match status" value="1"/>
</dbReference>
<dbReference type="InterPro" id="IPR000878">
    <property type="entry name" value="4pyrrol_Mease"/>
</dbReference>
<reference evidence="11" key="1">
    <citation type="journal article" date="2021" name="PeerJ">
        <title>Extensive microbial diversity within the chicken gut microbiome revealed by metagenomics and culture.</title>
        <authorList>
            <person name="Gilroy R."/>
            <person name="Ravi A."/>
            <person name="Getino M."/>
            <person name="Pursley I."/>
            <person name="Horton D.L."/>
            <person name="Alikhan N.F."/>
            <person name="Baker D."/>
            <person name="Gharbi K."/>
            <person name="Hall N."/>
            <person name="Watson M."/>
            <person name="Adriaenssens E.M."/>
            <person name="Foster-Nyarko E."/>
            <person name="Jarju S."/>
            <person name="Secka A."/>
            <person name="Antonio M."/>
            <person name="Oren A."/>
            <person name="Chaudhuri R.R."/>
            <person name="La Ragione R."/>
            <person name="Hildebrand F."/>
            <person name="Pallen M.J."/>
        </authorList>
    </citation>
    <scope>NUCLEOTIDE SEQUENCE</scope>
    <source>
        <strain evidence="11">ChiSxjej6B18-287</strain>
    </source>
</reference>
<dbReference type="NCBIfam" id="TIGR02469">
    <property type="entry name" value="CbiT"/>
    <property type="match status" value="1"/>
</dbReference>
<evidence type="ECO:0000256" key="5">
    <source>
        <dbReference type="ARBA" id="ARBA00022573"/>
    </source>
</evidence>
<dbReference type="InterPro" id="IPR050714">
    <property type="entry name" value="Cobalamin_biosynth_MTase"/>
</dbReference>
<dbReference type="SUPFAM" id="SSF53335">
    <property type="entry name" value="S-adenosyl-L-methionine-dependent methyltransferases"/>
    <property type="match status" value="1"/>
</dbReference>
<dbReference type="InterPro" id="IPR003358">
    <property type="entry name" value="tRNA_(Gua-N-7)_MeTrfase_Trmb"/>
</dbReference>
<sequence>MCKVIVFAGTTEGRKIAEFLDRRRIPGYVCVATEYGEQLLPESGVLEISHQRLDVEEMKVLFQQKKPDMVLDATHPYAAQVTENIKKACEETGREYIRILRENQKTEGDSGWIFADSVEEAVEILSHTEGNILATTGSKEAAKYTRLPDYQERVFLRVLSLPKVALQCGELGFQGKNLICMQGPFSRELNAAMIRQLDCKYLVTKMSGDVGGFQDKIDAARECGCIPVVIGRPLKEEGISVRQCRQLLCRRYGLKAQGEIALVGIGMGSREGLTVEAQKAISGAQLLIGARRMTDSCKNPGQDCFIEYDSQKIAAYIEEHPEYDRIAVLLSGDVGFYSGARKLLEALKGKNVRIICGISSVVYFMSRIGKSWDDALITSAHGRAANLVSLIRHNRKVFAILGTREGISDLARKLLEYDMKNVTLYTGECLSYPEEKIQKGKPEDFTNYEGDPLSVVCAENEECQELLSVHGISDGEFIRDKVPMTKEEVRTVSLAKLRLRPDSVCYDVGAGTGSVSVEMALRTPYGKVFAIEKKEPAVELLKKNKKKFAVDNLRVIQGTAPEALEDIPAPDQAFIGGSSGNMKEILELLLEKNPQVRIVINCIALETVAESLRCIKELPVTDTEIVQLSVSKSKEIGSYHMMMGVNPIYIISCTGRGKGS</sequence>
<feature type="domain" description="Tetrapyrrole methylase" evidence="10">
    <location>
        <begin position="260"/>
        <end position="441"/>
    </location>
</feature>
<dbReference type="GO" id="GO:0016994">
    <property type="term" value="F:precorrin-6A reductase activity"/>
    <property type="evidence" value="ECO:0007669"/>
    <property type="project" value="InterPro"/>
</dbReference>
<dbReference type="EMBL" id="DWWV01000023">
    <property type="protein sequence ID" value="HJC09517.1"/>
    <property type="molecule type" value="Genomic_DNA"/>
</dbReference>
<dbReference type="InterPro" id="IPR035996">
    <property type="entry name" value="4pyrrol_Methylase_sf"/>
</dbReference>
<keyword evidence="8" id="KW-0949">S-adenosyl-L-methionine</keyword>
<evidence type="ECO:0000313" key="11">
    <source>
        <dbReference type="EMBL" id="HJC09517.1"/>
    </source>
</evidence>
<proteinExistence type="predicted"/>
<dbReference type="PANTHER" id="PTHR43182:SF1">
    <property type="entry name" value="COBALT-PRECORRIN-7 C(5)-METHYLTRANSFERASE"/>
    <property type="match status" value="1"/>
</dbReference>
<evidence type="ECO:0000256" key="6">
    <source>
        <dbReference type="ARBA" id="ARBA00022603"/>
    </source>
</evidence>
<gene>
    <name evidence="11" type="primary">cobK</name>
    <name evidence="11" type="ORF">H9935_01720</name>
</gene>
<dbReference type="EC" id="2.1.1.33" evidence="4"/>
<reference evidence="11" key="2">
    <citation type="submission" date="2021-04" db="EMBL/GenBank/DDBJ databases">
        <authorList>
            <person name="Gilroy R."/>
        </authorList>
    </citation>
    <scope>NUCLEOTIDE SEQUENCE</scope>
    <source>
        <strain evidence="11">ChiSxjej6B18-287</strain>
    </source>
</reference>
<dbReference type="PANTHER" id="PTHR43182">
    <property type="entry name" value="COBALT-PRECORRIN-6B C(15)-METHYLTRANSFERASE (DECARBOXYLATING)"/>
    <property type="match status" value="1"/>
</dbReference>
<evidence type="ECO:0000256" key="1">
    <source>
        <dbReference type="ARBA" id="ARBA00000142"/>
    </source>
</evidence>
<dbReference type="CDD" id="cd11644">
    <property type="entry name" value="Precorrin-6Y-MT"/>
    <property type="match status" value="1"/>
</dbReference>
<dbReference type="InterPro" id="IPR014008">
    <property type="entry name" value="Cbl_synth_MTase_CbiT"/>
</dbReference>
<keyword evidence="9" id="KW-0819">tRNA processing</keyword>
<dbReference type="SUPFAM" id="SSF53790">
    <property type="entry name" value="Tetrapyrrole methylase"/>
    <property type="match status" value="1"/>
</dbReference>
<comment type="catalytic activity">
    <reaction evidence="1">
        <text>guanosine(46) in tRNA + S-adenosyl-L-methionine = N(7)-methylguanosine(46) in tRNA + S-adenosyl-L-homocysteine</text>
        <dbReference type="Rhea" id="RHEA:42708"/>
        <dbReference type="Rhea" id="RHEA-COMP:10188"/>
        <dbReference type="Rhea" id="RHEA-COMP:10189"/>
        <dbReference type="ChEBI" id="CHEBI:57856"/>
        <dbReference type="ChEBI" id="CHEBI:59789"/>
        <dbReference type="ChEBI" id="CHEBI:74269"/>
        <dbReference type="ChEBI" id="CHEBI:74480"/>
        <dbReference type="EC" id="2.1.1.33"/>
    </reaction>
</comment>
<comment type="caution">
    <text evidence="11">The sequence shown here is derived from an EMBL/GenBank/DDBJ whole genome shotgun (WGS) entry which is preliminary data.</text>
</comment>
<dbReference type="PROSITE" id="PS51014">
    <property type="entry name" value="COBK_CBIJ"/>
    <property type="match status" value="1"/>
</dbReference>
<dbReference type="InterPro" id="IPR014777">
    <property type="entry name" value="4pyrrole_Mease_sub1"/>
</dbReference>
<dbReference type="Pfam" id="PF00590">
    <property type="entry name" value="TP_methylase"/>
    <property type="match status" value="1"/>
</dbReference>
<dbReference type="GO" id="GO:0009236">
    <property type="term" value="P:cobalamin biosynthetic process"/>
    <property type="evidence" value="ECO:0007669"/>
    <property type="project" value="UniProtKB-KW"/>
</dbReference>
<keyword evidence="11" id="KW-0560">Oxidoreductase</keyword>
<organism evidence="11 12">
    <name type="scientific">Candidatus Blautia merdigallinarum</name>
    <dbReference type="NCBI Taxonomy" id="2838495"/>
    <lineage>
        <taxon>Bacteria</taxon>
        <taxon>Bacillati</taxon>
        <taxon>Bacillota</taxon>
        <taxon>Clostridia</taxon>
        <taxon>Lachnospirales</taxon>
        <taxon>Lachnospiraceae</taxon>
        <taxon>Blautia</taxon>
    </lineage>
</organism>
<dbReference type="Gene3D" id="3.40.50.150">
    <property type="entry name" value="Vaccinia Virus protein VP39"/>
    <property type="match status" value="1"/>
</dbReference>
<evidence type="ECO:0000313" key="12">
    <source>
        <dbReference type="Proteomes" id="UP000823893"/>
    </source>
</evidence>
<dbReference type="GO" id="GO:0008276">
    <property type="term" value="F:protein methyltransferase activity"/>
    <property type="evidence" value="ECO:0007669"/>
    <property type="project" value="InterPro"/>
</dbReference>
<dbReference type="NCBIfam" id="TIGR02467">
    <property type="entry name" value="CbiE"/>
    <property type="match status" value="1"/>
</dbReference>
<evidence type="ECO:0000256" key="4">
    <source>
        <dbReference type="ARBA" id="ARBA00011977"/>
    </source>
</evidence>
<dbReference type="InterPro" id="IPR003723">
    <property type="entry name" value="Precorrin-6x_reduct"/>
</dbReference>
<dbReference type="InterPro" id="IPR029063">
    <property type="entry name" value="SAM-dependent_MTases_sf"/>
</dbReference>
<evidence type="ECO:0000256" key="7">
    <source>
        <dbReference type="ARBA" id="ARBA00022679"/>
    </source>
</evidence>
<evidence type="ECO:0000256" key="3">
    <source>
        <dbReference type="ARBA" id="ARBA00004953"/>
    </source>
</evidence>
<dbReference type="Pfam" id="PF02571">
    <property type="entry name" value="CbiJ"/>
    <property type="match status" value="1"/>
</dbReference>
<accession>A0A9D2N394</accession>
<comment type="function">
    <text evidence="2">Catalyzes the formation of N(7)-methylguanine at position 46 (m7G46) in tRNA.</text>
</comment>
<dbReference type="CDD" id="cd02440">
    <property type="entry name" value="AdoMet_MTases"/>
    <property type="match status" value="1"/>
</dbReference>
<dbReference type="NCBIfam" id="TIGR00715">
    <property type="entry name" value="precor6x_red"/>
    <property type="match status" value="1"/>
</dbReference>
<dbReference type="Proteomes" id="UP000823893">
    <property type="component" value="Unassembled WGS sequence"/>
</dbReference>
<evidence type="ECO:0000256" key="9">
    <source>
        <dbReference type="ARBA" id="ARBA00022694"/>
    </source>
</evidence>
<protein>
    <recommendedName>
        <fullName evidence="4">tRNA (guanine(46)-N(7))-methyltransferase</fullName>
        <ecNumber evidence="4">2.1.1.33</ecNumber>
    </recommendedName>
</protein>
<evidence type="ECO:0000256" key="8">
    <source>
        <dbReference type="ARBA" id="ARBA00022691"/>
    </source>
</evidence>
<dbReference type="GO" id="GO:0008176">
    <property type="term" value="F:tRNA (guanine(46)-N7)-methyltransferase activity"/>
    <property type="evidence" value="ECO:0007669"/>
    <property type="project" value="UniProtKB-EC"/>
</dbReference>
<dbReference type="AlphaFoldDB" id="A0A9D2N394"/>
<name>A0A9D2N394_9FIRM</name>
<evidence type="ECO:0000256" key="2">
    <source>
        <dbReference type="ARBA" id="ARBA00003015"/>
    </source>
</evidence>